<gene>
    <name evidence="1" type="ORF">LCGC14_1205010</name>
</gene>
<comment type="caution">
    <text evidence="1">The sequence shown here is derived from an EMBL/GenBank/DDBJ whole genome shotgun (WGS) entry which is preliminary data.</text>
</comment>
<sequence>MKQIRLVCRQCAWRGDVSGSIKEILSEEPVKERKVHPDTAEVTFETTEKVKKVWSVLKGKVDEEEEVRYKCPVCKAPLKEAD</sequence>
<name>A0A0F9M379_9ZZZZ</name>
<proteinExistence type="predicted"/>
<protein>
    <submittedName>
        <fullName evidence="1">Uncharacterized protein</fullName>
    </submittedName>
</protein>
<reference evidence="1" key="1">
    <citation type="journal article" date="2015" name="Nature">
        <title>Complex archaea that bridge the gap between prokaryotes and eukaryotes.</title>
        <authorList>
            <person name="Spang A."/>
            <person name="Saw J.H."/>
            <person name="Jorgensen S.L."/>
            <person name="Zaremba-Niedzwiedzka K."/>
            <person name="Martijn J."/>
            <person name="Lind A.E."/>
            <person name="van Eijk R."/>
            <person name="Schleper C."/>
            <person name="Guy L."/>
            <person name="Ettema T.J."/>
        </authorList>
    </citation>
    <scope>NUCLEOTIDE SEQUENCE</scope>
</reference>
<accession>A0A0F9M379</accession>
<evidence type="ECO:0000313" key="1">
    <source>
        <dbReference type="EMBL" id="KKM93771.1"/>
    </source>
</evidence>
<organism evidence="1">
    <name type="scientific">marine sediment metagenome</name>
    <dbReference type="NCBI Taxonomy" id="412755"/>
    <lineage>
        <taxon>unclassified sequences</taxon>
        <taxon>metagenomes</taxon>
        <taxon>ecological metagenomes</taxon>
    </lineage>
</organism>
<dbReference type="EMBL" id="LAZR01006223">
    <property type="protein sequence ID" value="KKM93771.1"/>
    <property type="molecule type" value="Genomic_DNA"/>
</dbReference>
<dbReference type="AlphaFoldDB" id="A0A0F9M379"/>